<feature type="transmembrane region" description="Helical" evidence="2">
    <location>
        <begin position="286"/>
        <end position="319"/>
    </location>
</feature>
<feature type="transmembrane region" description="Helical" evidence="2">
    <location>
        <begin position="123"/>
        <end position="143"/>
    </location>
</feature>
<evidence type="ECO:0000313" key="4">
    <source>
        <dbReference type="Proteomes" id="UP001595821"/>
    </source>
</evidence>
<evidence type="ECO:0000256" key="2">
    <source>
        <dbReference type="SAM" id="Phobius"/>
    </source>
</evidence>
<gene>
    <name evidence="3" type="ORF">ACFOZ7_13335</name>
</gene>
<accession>A0ABD5P0V3</accession>
<sequence length="777" mass="83431">MDTIERVWVCNGDSESLRSALDAAGERSGDEWIRSRILGFYTERISVESETNATDQRVTVVRSVPDWMWVPVALLALSIPISVLFGGQIWLYSLFLLAALIGPTIRDPISGARKTEIVRLRPVTGMIAAVTAATALRSFAALLPLSEPLFGLGLALFGSCIAVELLLRDAVPDTSVGESALVALYWLELSVWIATTLWVVILVYALLGASAELLYSLEAVNFHPDSTTFEISGDVAGLDSAIALLVTALLGIATLGLVAGHFSLLNGLRKRLDRLVDARGGRISSTWIRTVVLGMFAVSGPVLIGLGGVVAALAVATLGAAHRLPDPVVDTIGWIVPELFGAEMSAVAGVRALGAVVDAWLPGLGRGLLAAFFAVGLLPLFLGCTVTVVTAAIDGIAARWLLFRGTRIDGEHDVDVDLPVLVVDDSAPCVRAVAPLLWHRRAVVVTTAAHDRLATAELQAAVAHAAYRLRERRLGLSVAAHAIGLPFGGKTAFLSIAGQSRLDARADRYAVDSGTTTDSLAGALDELQGHAESTGYVSLQRLSAMPLGVVPTVRTGTDQPRGIVDWLRRPVTGFRTAVRSVLVGITGTDVLEVTRLSISDRLDRLQETPDSDTTAPTRTSDHGPRRGPAAIVEESTSIYELVPRAAASRLAGIDDGFDLTREDNTAYWTSGDFWLRYRWTMIPPTGRLETSGCGTGGRWNPHRSAADSVFASPSLLHEGRTLSPTSFHRSSWWGCWLCWRTVGTSRRSSCAPFSLTRRVGERSWCSVHRSFCLQWGR</sequence>
<keyword evidence="2" id="KW-1133">Transmembrane helix</keyword>
<keyword evidence="2" id="KW-0472">Membrane</keyword>
<evidence type="ECO:0000313" key="3">
    <source>
        <dbReference type="EMBL" id="MFC4247916.1"/>
    </source>
</evidence>
<dbReference type="Proteomes" id="UP001595821">
    <property type="component" value="Unassembled WGS sequence"/>
</dbReference>
<feature type="transmembrane region" description="Helical" evidence="2">
    <location>
        <begin position="242"/>
        <end position="265"/>
    </location>
</feature>
<feature type="transmembrane region" description="Helical" evidence="2">
    <location>
        <begin position="179"/>
        <end position="207"/>
    </location>
</feature>
<dbReference type="RefSeq" id="WP_246976477.1">
    <property type="nucleotide sequence ID" value="NZ_CP095398.1"/>
</dbReference>
<evidence type="ECO:0000256" key="1">
    <source>
        <dbReference type="SAM" id="MobiDB-lite"/>
    </source>
</evidence>
<dbReference type="GeneID" id="71856090"/>
<dbReference type="EMBL" id="JBHSDJ010000106">
    <property type="protein sequence ID" value="MFC4247916.1"/>
    <property type="molecule type" value="Genomic_DNA"/>
</dbReference>
<feature type="region of interest" description="Disordered" evidence="1">
    <location>
        <begin position="602"/>
        <end position="630"/>
    </location>
</feature>
<protein>
    <recommendedName>
        <fullName evidence="5">DUF2070 family protein</fullName>
    </recommendedName>
</protein>
<comment type="caution">
    <text evidence="3">The sequence shown here is derived from an EMBL/GenBank/DDBJ whole genome shotgun (WGS) entry which is preliminary data.</text>
</comment>
<organism evidence="3 4">
    <name type="scientific">Natribaculum luteum</name>
    <dbReference type="NCBI Taxonomy" id="1586232"/>
    <lineage>
        <taxon>Archaea</taxon>
        <taxon>Methanobacteriati</taxon>
        <taxon>Methanobacteriota</taxon>
        <taxon>Stenosarchaea group</taxon>
        <taxon>Halobacteria</taxon>
        <taxon>Halobacteriales</taxon>
        <taxon>Natrialbaceae</taxon>
        <taxon>Natribaculum</taxon>
    </lineage>
</organism>
<feature type="transmembrane region" description="Helical" evidence="2">
    <location>
        <begin position="149"/>
        <end position="167"/>
    </location>
</feature>
<name>A0ABD5P0V3_9EURY</name>
<evidence type="ECO:0008006" key="5">
    <source>
        <dbReference type="Google" id="ProtNLM"/>
    </source>
</evidence>
<dbReference type="AlphaFoldDB" id="A0ABD5P0V3"/>
<proteinExistence type="predicted"/>
<feature type="transmembrane region" description="Helical" evidence="2">
    <location>
        <begin position="368"/>
        <end position="393"/>
    </location>
</feature>
<reference evidence="3 4" key="1">
    <citation type="journal article" date="2014" name="Int. J. Syst. Evol. Microbiol.">
        <title>Complete genome sequence of Corynebacterium casei LMG S-19264T (=DSM 44701T), isolated from a smear-ripened cheese.</title>
        <authorList>
            <consortium name="US DOE Joint Genome Institute (JGI-PGF)"/>
            <person name="Walter F."/>
            <person name="Albersmeier A."/>
            <person name="Kalinowski J."/>
            <person name="Ruckert C."/>
        </authorList>
    </citation>
    <scope>NUCLEOTIDE SEQUENCE [LARGE SCALE GENOMIC DNA]</scope>
    <source>
        <strain evidence="3 4">IBRC-M 10912</strain>
    </source>
</reference>
<keyword evidence="2" id="KW-0812">Transmembrane</keyword>
<feature type="transmembrane region" description="Helical" evidence="2">
    <location>
        <begin position="69"/>
        <end position="102"/>
    </location>
</feature>